<dbReference type="SMART" id="SM00382">
    <property type="entry name" value="AAA"/>
    <property type="match status" value="1"/>
</dbReference>
<feature type="domain" description="ABC transmembrane type-1" evidence="9">
    <location>
        <begin position="23"/>
        <end position="304"/>
    </location>
</feature>
<evidence type="ECO:0000256" key="2">
    <source>
        <dbReference type="ARBA" id="ARBA00022692"/>
    </source>
</evidence>
<dbReference type="InterPro" id="IPR017871">
    <property type="entry name" value="ABC_transporter-like_CS"/>
</dbReference>
<dbReference type="InterPro" id="IPR036640">
    <property type="entry name" value="ABC1_TM_sf"/>
</dbReference>
<dbReference type="STRING" id="1120996.SAMN02746066_03436"/>
<feature type="transmembrane region" description="Helical" evidence="7">
    <location>
        <begin position="137"/>
        <end position="157"/>
    </location>
</feature>
<evidence type="ECO:0000313" key="11">
    <source>
        <dbReference type="Proteomes" id="UP000184038"/>
    </source>
</evidence>
<dbReference type="PANTHER" id="PTHR43394">
    <property type="entry name" value="ATP-DEPENDENT PERMEASE MDL1, MITOCHONDRIAL"/>
    <property type="match status" value="1"/>
</dbReference>
<evidence type="ECO:0000256" key="7">
    <source>
        <dbReference type="SAM" id="Phobius"/>
    </source>
</evidence>
<dbReference type="Proteomes" id="UP000184038">
    <property type="component" value="Unassembled WGS sequence"/>
</dbReference>
<proteinExistence type="predicted"/>
<dbReference type="SUPFAM" id="SSF90123">
    <property type="entry name" value="ABC transporter transmembrane region"/>
    <property type="match status" value="1"/>
</dbReference>
<keyword evidence="5 7" id="KW-1133">Transmembrane helix</keyword>
<dbReference type="InterPro" id="IPR027417">
    <property type="entry name" value="P-loop_NTPase"/>
</dbReference>
<evidence type="ECO:0000256" key="4">
    <source>
        <dbReference type="ARBA" id="ARBA00022840"/>
    </source>
</evidence>
<evidence type="ECO:0000256" key="3">
    <source>
        <dbReference type="ARBA" id="ARBA00022741"/>
    </source>
</evidence>
<dbReference type="InterPro" id="IPR039421">
    <property type="entry name" value="Type_1_exporter"/>
</dbReference>
<dbReference type="PROSITE" id="PS50929">
    <property type="entry name" value="ABC_TM1F"/>
    <property type="match status" value="1"/>
</dbReference>
<keyword evidence="6 7" id="KW-0472">Membrane</keyword>
<feature type="transmembrane region" description="Helical" evidence="7">
    <location>
        <begin position="163"/>
        <end position="181"/>
    </location>
</feature>
<feature type="transmembrane region" description="Helical" evidence="7">
    <location>
        <begin position="21"/>
        <end position="38"/>
    </location>
</feature>
<dbReference type="Pfam" id="PF00005">
    <property type="entry name" value="ABC_tran"/>
    <property type="match status" value="1"/>
</dbReference>
<feature type="transmembrane region" description="Helical" evidence="7">
    <location>
        <begin position="58"/>
        <end position="75"/>
    </location>
</feature>
<evidence type="ECO:0000313" key="10">
    <source>
        <dbReference type="EMBL" id="SHM82246.1"/>
    </source>
</evidence>
<accession>A0A1M7LVI5</accession>
<protein>
    <submittedName>
        <fullName evidence="10">ATP-binding cassette, subfamily B</fullName>
    </submittedName>
</protein>
<dbReference type="Gene3D" id="3.40.50.300">
    <property type="entry name" value="P-loop containing nucleotide triphosphate hydrolases"/>
    <property type="match status" value="1"/>
</dbReference>
<evidence type="ECO:0000256" key="1">
    <source>
        <dbReference type="ARBA" id="ARBA00004651"/>
    </source>
</evidence>
<evidence type="ECO:0000259" key="8">
    <source>
        <dbReference type="PROSITE" id="PS50893"/>
    </source>
</evidence>
<dbReference type="PANTHER" id="PTHR43394:SF1">
    <property type="entry name" value="ATP-BINDING CASSETTE SUB-FAMILY B MEMBER 10, MITOCHONDRIAL"/>
    <property type="match status" value="1"/>
</dbReference>
<name>A0A1M7LVI5_9FIRM</name>
<keyword evidence="4 10" id="KW-0067">ATP-binding</keyword>
<keyword evidence="3" id="KW-0547">Nucleotide-binding</keyword>
<gene>
    <name evidence="10" type="ORF">SAMN02746066_03436</name>
</gene>
<dbReference type="GO" id="GO:0005524">
    <property type="term" value="F:ATP binding"/>
    <property type="evidence" value="ECO:0007669"/>
    <property type="project" value="UniProtKB-KW"/>
</dbReference>
<dbReference type="InterPro" id="IPR011527">
    <property type="entry name" value="ABC1_TM_dom"/>
</dbReference>
<dbReference type="CDD" id="cd07346">
    <property type="entry name" value="ABC_6TM_exporters"/>
    <property type="match status" value="1"/>
</dbReference>
<reference evidence="10 11" key="1">
    <citation type="submission" date="2016-11" db="EMBL/GenBank/DDBJ databases">
        <authorList>
            <person name="Jaros S."/>
            <person name="Januszkiewicz K."/>
            <person name="Wedrychowicz H."/>
        </authorList>
    </citation>
    <scope>NUCLEOTIDE SEQUENCE [LARGE SCALE GENOMIC DNA]</scope>
    <source>
        <strain evidence="10 11">DSM 15930</strain>
    </source>
</reference>
<evidence type="ECO:0000256" key="5">
    <source>
        <dbReference type="ARBA" id="ARBA00022989"/>
    </source>
</evidence>
<evidence type="ECO:0000259" key="9">
    <source>
        <dbReference type="PROSITE" id="PS50929"/>
    </source>
</evidence>
<keyword evidence="11" id="KW-1185">Reference proteome</keyword>
<dbReference type="GO" id="GO:0016887">
    <property type="term" value="F:ATP hydrolysis activity"/>
    <property type="evidence" value="ECO:0007669"/>
    <property type="project" value="InterPro"/>
</dbReference>
<dbReference type="Pfam" id="PF00664">
    <property type="entry name" value="ABC_membrane"/>
    <property type="match status" value="1"/>
</dbReference>
<dbReference type="SUPFAM" id="SSF52540">
    <property type="entry name" value="P-loop containing nucleoside triphosphate hydrolases"/>
    <property type="match status" value="1"/>
</dbReference>
<sequence>MIKKHNIYNIFNILRPYKRNITWISILMLITAIGSFLTPWLTKSLIDEGIINKEYRKVIFYVGVIIAVFFIQQIFEILQFHLYSKICIRIPYDLNIKACKQVLTVKIKYFKERNFSEVLSEIFQDIATISSIADSQFLASVVNLIKILAGIIALFLISWKLTILLLLVIPIRVLISRFMYISQRNKFKELMDNQSKFSSWLGDGISGIVEIKLWGMIKEKMIEVEKILTKFSITKKRLLFLGQIDKISNGFLSIGFNCLIYLVGASLIIKNEMTLGGLFSFVSYSALVMEPITIMSYISTQLSSIIPAYERFSTFLQTDKEEDNEFAIEFKDTQVYKMSFENISLAYSNEYVLSDISFDIFKGEKVAIIGANGSGKTSLINLLLRFYAPTTGTIKINDKKIEEFTLESYRKLFNLMAQSNYLFNDSIYNNINLTGELSWEEIKAACVEAEAYDFINNLPENFNARVGYNGAKLSGGEKQKIALARTLAKRNSRILILDEATSNYDYKSEAEFNDKVMLSKQYDIIIMITHRPEILKKINKIIYLDKGKVIAVGNYDSLYRDYESFRNTILKEN</sequence>
<feature type="transmembrane region" description="Helical" evidence="7">
    <location>
        <begin position="247"/>
        <end position="269"/>
    </location>
</feature>
<keyword evidence="2 7" id="KW-0812">Transmembrane</keyword>
<dbReference type="InterPro" id="IPR003439">
    <property type="entry name" value="ABC_transporter-like_ATP-bd"/>
</dbReference>
<dbReference type="PROSITE" id="PS00211">
    <property type="entry name" value="ABC_TRANSPORTER_1"/>
    <property type="match status" value="1"/>
</dbReference>
<dbReference type="InterPro" id="IPR003593">
    <property type="entry name" value="AAA+_ATPase"/>
</dbReference>
<dbReference type="GO" id="GO:0005886">
    <property type="term" value="C:plasma membrane"/>
    <property type="evidence" value="ECO:0007669"/>
    <property type="project" value="UniProtKB-SubCell"/>
</dbReference>
<dbReference type="GO" id="GO:0015421">
    <property type="term" value="F:ABC-type oligopeptide transporter activity"/>
    <property type="evidence" value="ECO:0007669"/>
    <property type="project" value="TreeGrafter"/>
</dbReference>
<dbReference type="AlphaFoldDB" id="A0A1M7LVI5"/>
<organism evidence="10 11">
    <name type="scientific">Anaerosporobacter mobilis DSM 15930</name>
    <dbReference type="NCBI Taxonomy" id="1120996"/>
    <lineage>
        <taxon>Bacteria</taxon>
        <taxon>Bacillati</taxon>
        <taxon>Bacillota</taxon>
        <taxon>Clostridia</taxon>
        <taxon>Lachnospirales</taxon>
        <taxon>Lachnospiraceae</taxon>
        <taxon>Anaerosporobacter</taxon>
    </lineage>
</organism>
<dbReference type="RefSeq" id="WP_073289632.1">
    <property type="nucleotide sequence ID" value="NZ_FRCP01000018.1"/>
</dbReference>
<comment type="subcellular location">
    <subcellularLocation>
        <location evidence="1">Cell membrane</location>
        <topology evidence="1">Multi-pass membrane protein</topology>
    </subcellularLocation>
</comment>
<dbReference type="PROSITE" id="PS50893">
    <property type="entry name" value="ABC_TRANSPORTER_2"/>
    <property type="match status" value="1"/>
</dbReference>
<dbReference type="EMBL" id="FRCP01000018">
    <property type="protein sequence ID" value="SHM82246.1"/>
    <property type="molecule type" value="Genomic_DNA"/>
</dbReference>
<dbReference type="Gene3D" id="1.20.1560.10">
    <property type="entry name" value="ABC transporter type 1, transmembrane domain"/>
    <property type="match status" value="1"/>
</dbReference>
<evidence type="ECO:0000256" key="6">
    <source>
        <dbReference type="ARBA" id="ARBA00023136"/>
    </source>
</evidence>
<feature type="domain" description="ABC transporter" evidence="8">
    <location>
        <begin position="338"/>
        <end position="571"/>
    </location>
</feature>